<dbReference type="InterPro" id="IPR009937">
    <property type="entry name" value="Phage_holin_3_6"/>
</dbReference>
<keyword evidence="3" id="KW-1185">Reference proteome</keyword>
<comment type="caution">
    <text evidence="2">The sequence shown here is derived from an EMBL/GenBank/DDBJ whole genome shotgun (WGS) entry which is preliminary data.</text>
</comment>
<reference evidence="2 3" key="1">
    <citation type="submission" date="2020-07" db="EMBL/GenBank/DDBJ databases">
        <title>Genomic Encyclopedia of Type Strains, Phase IV (KMG-IV): sequencing the most valuable type-strain genomes for metagenomic binning, comparative biology and taxonomic classification.</title>
        <authorList>
            <person name="Goeker M."/>
        </authorList>
    </citation>
    <scope>NUCLEOTIDE SEQUENCE [LARGE SCALE GENOMIC DNA]</scope>
    <source>
        <strain evidence="2 3">DSM 45533</strain>
    </source>
</reference>
<dbReference type="RefSeq" id="WP_181613577.1">
    <property type="nucleotide sequence ID" value="NZ_BAABAM010000004.1"/>
</dbReference>
<dbReference type="AlphaFoldDB" id="A0A7W0HT87"/>
<keyword evidence="1" id="KW-0472">Membrane</keyword>
<evidence type="ECO:0000256" key="1">
    <source>
        <dbReference type="SAM" id="Phobius"/>
    </source>
</evidence>
<organism evidence="2 3">
    <name type="scientific">Nonomuraea soli</name>
    <dbReference type="NCBI Taxonomy" id="1032476"/>
    <lineage>
        <taxon>Bacteria</taxon>
        <taxon>Bacillati</taxon>
        <taxon>Actinomycetota</taxon>
        <taxon>Actinomycetes</taxon>
        <taxon>Streptosporangiales</taxon>
        <taxon>Streptosporangiaceae</taxon>
        <taxon>Nonomuraea</taxon>
    </lineage>
</organism>
<dbReference type="Pfam" id="PF07332">
    <property type="entry name" value="Phage_holin_3_6"/>
    <property type="match status" value="1"/>
</dbReference>
<proteinExistence type="predicted"/>
<dbReference type="Proteomes" id="UP000530928">
    <property type="component" value="Unassembled WGS sequence"/>
</dbReference>
<dbReference type="EMBL" id="JACDUR010000006">
    <property type="protein sequence ID" value="MBA2894863.1"/>
    <property type="molecule type" value="Genomic_DNA"/>
</dbReference>
<keyword evidence="1" id="KW-1133">Transmembrane helix</keyword>
<name>A0A7W0HT87_9ACTN</name>
<accession>A0A7W0HT87</accession>
<evidence type="ECO:0000313" key="2">
    <source>
        <dbReference type="EMBL" id="MBA2894863.1"/>
    </source>
</evidence>
<protein>
    <submittedName>
        <fullName evidence="2">Putative membrane protein YqjE</fullName>
    </submittedName>
</protein>
<gene>
    <name evidence="2" type="ORF">HNR30_006235</name>
</gene>
<feature type="transmembrane region" description="Helical" evidence="1">
    <location>
        <begin position="76"/>
        <end position="96"/>
    </location>
</feature>
<keyword evidence="1" id="KW-0812">Transmembrane</keyword>
<feature type="transmembrane region" description="Helical" evidence="1">
    <location>
        <begin position="45"/>
        <end position="70"/>
    </location>
</feature>
<sequence length="130" mass="13616">MNDKAKTTADLIGDLSQQLTQLVRDEMRLATLELARKGRRAGFGAGLFGAAGLAAFFGGATLIAALVLALALVMPAWAAACLVAGVLFVVAAILGLTGKRQVERATPLKPEQTIESVKADVDEVKARARR</sequence>
<evidence type="ECO:0000313" key="3">
    <source>
        <dbReference type="Proteomes" id="UP000530928"/>
    </source>
</evidence>